<comment type="caution">
    <text evidence="2">The sequence shown here is derived from an EMBL/GenBank/DDBJ whole genome shotgun (WGS) entry which is preliminary data.</text>
</comment>
<protein>
    <recommendedName>
        <fullName evidence="1">Fibronectin type-III domain-containing protein</fullName>
    </recommendedName>
</protein>
<dbReference type="Proteomes" id="UP000648239">
    <property type="component" value="Unassembled WGS sequence"/>
</dbReference>
<accession>A0A8J6XRC8</accession>
<dbReference type="InterPro" id="IPR036116">
    <property type="entry name" value="FN3_sf"/>
</dbReference>
<dbReference type="CDD" id="cd00063">
    <property type="entry name" value="FN3"/>
    <property type="match status" value="1"/>
</dbReference>
<dbReference type="SMART" id="SM00060">
    <property type="entry name" value="FN3"/>
    <property type="match status" value="2"/>
</dbReference>
<dbReference type="InterPro" id="IPR003961">
    <property type="entry name" value="FN3_dom"/>
</dbReference>
<organism evidence="2 3">
    <name type="scientific">Candidatus Polarisedimenticola svalbardensis</name>
    <dbReference type="NCBI Taxonomy" id="2886004"/>
    <lineage>
        <taxon>Bacteria</taxon>
        <taxon>Pseudomonadati</taxon>
        <taxon>Acidobacteriota</taxon>
        <taxon>Candidatus Polarisedimenticolia</taxon>
        <taxon>Candidatus Polarisedimenticolales</taxon>
        <taxon>Candidatus Polarisedimenticolaceae</taxon>
        <taxon>Candidatus Polarisedimenticola</taxon>
    </lineage>
</organism>
<dbReference type="EMBL" id="JACXWD010000006">
    <property type="protein sequence ID" value="MBD3867117.1"/>
    <property type="molecule type" value="Genomic_DNA"/>
</dbReference>
<evidence type="ECO:0000313" key="3">
    <source>
        <dbReference type="Proteomes" id="UP000648239"/>
    </source>
</evidence>
<feature type="domain" description="Fibronectin type-III" evidence="1">
    <location>
        <begin position="253"/>
        <end position="350"/>
    </location>
</feature>
<gene>
    <name evidence="2" type="ORF">IFK94_03245</name>
</gene>
<name>A0A8J6XRC8_9BACT</name>
<evidence type="ECO:0000313" key="2">
    <source>
        <dbReference type="EMBL" id="MBD3867117.1"/>
    </source>
</evidence>
<evidence type="ECO:0000259" key="1">
    <source>
        <dbReference type="PROSITE" id="PS50853"/>
    </source>
</evidence>
<dbReference type="SUPFAM" id="SSF49265">
    <property type="entry name" value="Fibronectin type III"/>
    <property type="match status" value="1"/>
</dbReference>
<dbReference type="PROSITE" id="PS50853">
    <property type="entry name" value="FN3"/>
    <property type="match status" value="1"/>
</dbReference>
<proteinExistence type="predicted"/>
<sequence>MKAVATTLLVCGLALVVGCGKRGAPMPPEPRGPYAPADVEVRQIGAEIHISFDVPESRNRDKPSQEISRAFLVKVEQAGAGQVPDADSFRRRGDKAGVISLDGAADGRPAFVELPGSTGGSPAPVLWYGVRVEDRRGRSSPLVVAGRITPVQPLTVPPRPRAEMTASGVRLQWDLPTDSGDLPINIYRTVLGSAFGRKPVNGTPITGRDYLDSAVAVGTTYSYLLRAAASGDGPYQESVSSAAVQVHAVDLFAPAPPTRPVAVQEAAVVRLFWDPNEEKDLSGYRIYRRRGEGDWAVLQNGPVNGTSWLDRDVLPGERYAYRITALDRAKPANESGYSEVAGILVALDPDSPVGADRD</sequence>
<reference evidence="2 3" key="1">
    <citation type="submission" date="2020-08" db="EMBL/GenBank/DDBJ databases">
        <title>Acidobacteriota in marine sediments use diverse sulfur dissimilation pathways.</title>
        <authorList>
            <person name="Wasmund K."/>
        </authorList>
    </citation>
    <scope>NUCLEOTIDE SEQUENCE [LARGE SCALE GENOMIC DNA]</scope>
    <source>
        <strain evidence="2">MAG AM4</strain>
    </source>
</reference>
<dbReference type="InterPro" id="IPR013783">
    <property type="entry name" value="Ig-like_fold"/>
</dbReference>
<dbReference type="AlphaFoldDB" id="A0A8J6XRC8"/>
<dbReference type="Gene3D" id="2.60.40.10">
    <property type="entry name" value="Immunoglobulins"/>
    <property type="match status" value="2"/>
</dbReference>
<dbReference type="PROSITE" id="PS51257">
    <property type="entry name" value="PROKAR_LIPOPROTEIN"/>
    <property type="match status" value="1"/>
</dbReference>